<dbReference type="EMBL" id="KN837163">
    <property type="protein sequence ID" value="KIJ38164.1"/>
    <property type="molecule type" value="Genomic_DNA"/>
</dbReference>
<gene>
    <name evidence="3" type="ORF">M422DRAFT_170644</name>
    <name evidence="2" type="ORF">M422DRAFT_177046</name>
</gene>
<keyword evidence="4" id="KW-1185">Reference proteome</keyword>
<keyword evidence="1" id="KW-0732">Signal</keyword>
<protein>
    <submittedName>
        <fullName evidence="2">Uncharacterized protein</fullName>
    </submittedName>
</protein>
<evidence type="ECO:0000313" key="3">
    <source>
        <dbReference type="EMBL" id="KIJ42783.1"/>
    </source>
</evidence>
<dbReference type="OrthoDB" id="3133167at2759"/>
<dbReference type="Proteomes" id="UP000054279">
    <property type="component" value="Unassembled WGS sequence"/>
</dbReference>
<name>A0A0C9UTF4_SPHS4</name>
<dbReference type="HOGENOM" id="CLU_195660_0_0_1"/>
<feature type="signal peptide" evidence="1">
    <location>
        <begin position="1"/>
        <end position="26"/>
    </location>
</feature>
<dbReference type="EMBL" id="KN837127">
    <property type="protein sequence ID" value="KIJ42783.1"/>
    <property type="molecule type" value="Genomic_DNA"/>
</dbReference>
<dbReference type="AlphaFoldDB" id="A0A0C9UTF4"/>
<feature type="chain" id="PRO_5007394689" evidence="1">
    <location>
        <begin position="27"/>
        <end position="74"/>
    </location>
</feature>
<evidence type="ECO:0000313" key="2">
    <source>
        <dbReference type="EMBL" id="KIJ38164.1"/>
    </source>
</evidence>
<reference evidence="2 4" key="1">
    <citation type="submission" date="2014-06" db="EMBL/GenBank/DDBJ databases">
        <title>Evolutionary Origins and Diversification of the Mycorrhizal Mutualists.</title>
        <authorList>
            <consortium name="DOE Joint Genome Institute"/>
            <consortium name="Mycorrhizal Genomics Consortium"/>
            <person name="Kohler A."/>
            <person name="Kuo A."/>
            <person name="Nagy L.G."/>
            <person name="Floudas D."/>
            <person name="Copeland A."/>
            <person name="Barry K.W."/>
            <person name="Cichocki N."/>
            <person name="Veneault-Fourrey C."/>
            <person name="LaButti K."/>
            <person name="Lindquist E.A."/>
            <person name="Lipzen A."/>
            <person name="Lundell T."/>
            <person name="Morin E."/>
            <person name="Murat C."/>
            <person name="Riley R."/>
            <person name="Ohm R."/>
            <person name="Sun H."/>
            <person name="Tunlid A."/>
            <person name="Henrissat B."/>
            <person name="Grigoriev I.V."/>
            <person name="Hibbett D.S."/>
            <person name="Martin F."/>
        </authorList>
    </citation>
    <scope>NUCLEOTIDE SEQUENCE [LARGE SCALE GENOMIC DNA]</scope>
    <source>
        <strain evidence="2 4">SS14</strain>
    </source>
</reference>
<feature type="non-terminal residue" evidence="2">
    <location>
        <position position="74"/>
    </location>
</feature>
<sequence>MSSHHPFLSHLVALLSLYELGPTATASPPPKYDGPRDWQTDAIERSLVSLGRRMHTAEGQLSCIQASDKGGPES</sequence>
<proteinExistence type="predicted"/>
<organism evidence="2 4">
    <name type="scientific">Sphaerobolus stellatus (strain SS14)</name>
    <dbReference type="NCBI Taxonomy" id="990650"/>
    <lineage>
        <taxon>Eukaryota</taxon>
        <taxon>Fungi</taxon>
        <taxon>Dikarya</taxon>
        <taxon>Basidiomycota</taxon>
        <taxon>Agaricomycotina</taxon>
        <taxon>Agaricomycetes</taxon>
        <taxon>Phallomycetidae</taxon>
        <taxon>Geastrales</taxon>
        <taxon>Sphaerobolaceae</taxon>
        <taxon>Sphaerobolus</taxon>
    </lineage>
</organism>
<evidence type="ECO:0000256" key="1">
    <source>
        <dbReference type="SAM" id="SignalP"/>
    </source>
</evidence>
<accession>A0A0C9UTF4</accession>
<evidence type="ECO:0000313" key="4">
    <source>
        <dbReference type="Proteomes" id="UP000054279"/>
    </source>
</evidence>